<protein>
    <submittedName>
        <fullName evidence="1">Uncharacterized protein</fullName>
    </submittedName>
</protein>
<evidence type="ECO:0000313" key="2">
    <source>
        <dbReference type="Proteomes" id="UP000634136"/>
    </source>
</evidence>
<evidence type="ECO:0000313" key="1">
    <source>
        <dbReference type="EMBL" id="KAF7841061.1"/>
    </source>
</evidence>
<reference evidence="1" key="1">
    <citation type="submission" date="2020-09" db="EMBL/GenBank/DDBJ databases">
        <title>Genome-Enabled Discovery of Anthraquinone Biosynthesis in Senna tora.</title>
        <authorList>
            <person name="Kang S.-H."/>
            <person name="Pandey R.P."/>
            <person name="Lee C.-M."/>
            <person name="Sim J.-S."/>
            <person name="Jeong J.-T."/>
            <person name="Choi B.-S."/>
            <person name="Jung M."/>
            <person name="Ginzburg D."/>
            <person name="Zhao K."/>
            <person name="Won S.Y."/>
            <person name="Oh T.-J."/>
            <person name="Yu Y."/>
            <person name="Kim N.-H."/>
            <person name="Lee O.R."/>
            <person name="Lee T.-H."/>
            <person name="Bashyal P."/>
            <person name="Kim T.-S."/>
            <person name="Lee W.-H."/>
            <person name="Kawkins C."/>
            <person name="Kim C.-K."/>
            <person name="Kim J.S."/>
            <person name="Ahn B.O."/>
            <person name="Rhee S.Y."/>
            <person name="Sohng J.K."/>
        </authorList>
    </citation>
    <scope>NUCLEOTIDE SEQUENCE</scope>
    <source>
        <tissue evidence="1">Leaf</tissue>
    </source>
</reference>
<gene>
    <name evidence="1" type="ORF">G2W53_003359</name>
</gene>
<sequence>MHGVRSDFGKGRSGLALIEEDEAKVLAPPHQDSLAGLQSNLI</sequence>
<proteinExistence type="predicted"/>
<accession>A0A835CFP2</accession>
<comment type="caution">
    <text evidence="1">The sequence shown here is derived from an EMBL/GenBank/DDBJ whole genome shotgun (WGS) entry which is preliminary data.</text>
</comment>
<name>A0A835CFP2_9FABA</name>
<dbReference type="EMBL" id="JAAIUW010000002">
    <property type="protein sequence ID" value="KAF7841061.1"/>
    <property type="molecule type" value="Genomic_DNA"/>
</dbReference>
<keyword evidence="2" id="KW-1185">Reference proteome</keyword>
<dbReference type="AlphaFoldDB" id="A0A835CFP2"/>
<dbReference type="Proteomes" id="UP000634136">
    <property type="component" value="Unassembled WGS sequence"/>
</dbReference>
<organism evidence="1 2">
    <name type="scientific">Senna tora</name>
    <dbReference type="NCBI Taxonomy" id="362788"/>
    <lineage>
        <taxon>Eukaryota</taxon>
        <taxon>Viridiplantae</taxon>
        <taxon>Streptophyta</taxon>
        <taxon>Embryophyta</taxon>
        <taxon>Tracheophyta</taxon>
        <taxon>Spermatophyta</taxon>
        <taxon>Magnoliopsida</taxon>
        <taxon>eudicotyledons</taxon>
        <taxon>Gunneridae</taxon>
        <taxon>Pentapetalae</taxon>
        <taxon>rosids</taxon>
        <taxon>fabids</taxon>
        <taxon>Fabales</taxon>
        <taxon>Fabaceae</taxon>
        <taxon>Caesalpinioideae</taxon>
        <taxon>Cassia clade</taxon>
        <taxon>Senna</taxon>
    </lineage>
</organism>